<sequence>MRHSSCRTARAVPGLKARLWEQRMSRLIVGYGTSIGAGDHKTVGGLRKKPSQPKVFSAACRNRAMPRDIRPARNDAASKPREKTMQYLLLIYSSEAGMAAAPKEAITQMSAAYGAYTEAMKKAGVFVAGERLKPTKIATTVRVANGKTNVIDGPYADTKEQLGGYYLIEVPDMDAAISWAARCPGASAGTMEVRPIWPMAEYMTTYTA</sequence>
<keyword evidence="4" id="KW-1185">Reference proteome</keyword>
<evidence type="ECO:0000313" key="4">
    <source>
        <dbReference type="Proteomes" id="UP000556329"/>
    </source>
</evidence>
<name>A0A841PAK0_9HYPH</name>
<dbReference type="PANTHER" id="PTHR35174:SF3">
    <property type="entry name" value="BLL7171 PROTEIN"/>
    <property type="match status" value="1"/>
</dbReference>
<dbReference type="InterPro" id="IPR005545">
    <property type="entry name" value="YCII"/>
</dbReference>
<evidence type="ECO:0000256" key="1">
    <source>
        <dbReference type="ARBA" id="ARBA00007689"/>
    </source>
</evidence>
<dbReference type="SUPFAM" id="SSF54909">
    <property type="entry name" value="Dimeric alpha+beta barrel"/>
    <property type="match status" value="1"/>
</dbReference>
<dbReference type="PANTHER" id="PTHR35174">
    <property type="entry name" value="BLL7171 PROTEIN-RELATED"/>
    <property type="match status" value="1"/>
</dbReference>
<gene>
    <name evidence="3" type="ORF">HNQ71_002493</name>
</gene>
<accession>A0A841PAK0</accession>
<dbReference type="AlphaFoldDB" id="A0A841PAK0"/>
<dbReference type="Proteomes" id="UP000556329">
    <property type="component" value="Unassembled WGS sequence"/>
</dbReference>
<organism evidence="3 4">
    <name type="scientific">Mesorhizobium sangaii</name>
    <dbReference type="NCBI Taxonomy" id="505389"/>
    <lineage>
        <taxon>Bacteria</taxon>
        <taxon>Pseudomonadati</taxon>
        <taxon>Pseudomonadota</taxon>
        <taxon>Alphaproteobacteria</taxon>
        <taxon>Hyphomicrobiales</taxon>
        <taxon>Phyllobacteriaceae</taxon>
        <taxon>Mesorhizobium</taxon>
    </lineage>
</organism>
<reference evidence="3 4" key="1">
    <citation type="submission" date="2020-08" db="EMBL/GenBank/DDBJ databases">
        <title>Genomic Encyclopedia of Type Strains, Phase IV (KMG-IV): sequencing the most valuable type-strain genomes for metagenomic binning, comparative biology and taxonomic classification.</title>
        <authorList>
            <person name="Goeker M."/>
        </authorList>
    </citation>
    <scope>NUCLEOTIDE SEQUENCE [LARGE SCALE GENOMIC DNA]</scope>
    <source>
        <strain evidence="3 4">DSM 100039</strain>
    </source>
</reference>
<evidence type="ECO:0000259" key="2">
    <source>
        <dbReference type="Pfam" id="PF03795"/>
    </source>
</evidence>
<dbReference type="Gene3D" id="3.30.70.1060">
    <property type="entry name" value="Dimeric alpha+beta barrel"/>
    <property type="match status" value="1"/>
</dbReference>
<comment type="similarity">
    <text evidence="1">Belongs to the YciI family.</text>
</comment>
<dbReference type="InterPro" id="IPR011008">
    <property type="entry name" value="Dimeric_a/b-barrel"/>
</dbReference>
<feature type="domain" description="YCII-related" evidence="2">
    <location>
        <begin position="85"/>
        <end position="199"/>
    </location>
</feature>
<comment type="caution">
    <text evidence="3">The sequence shown here is derived from an EMBL/GenBank/DDBJ whole genome shotgun (WGS) entry which is preliminary data.</text>
</comment>
<evidence type="ECO:0000313" key="3">
    <source>
        <dbReference type="EMBL" id="MBB6409828.1"/>
    </source>
</evidence>
<dbReference type="Pfam" id="PF03795">
    <property type="entry name" value="YCII"/>
    <property type="match status" value="1"/>
</dbReference>
<proteinExistence type="inferred from homology"/>
<protein>
    <recommendedName>
        <fullName evidence="2">YCII-related domain-containing protein</fullName>
    </recommendedName>
</protein>
<dbReference type="EMBL" id="JACHEF010000002">
    <property type="protein sequence ID" value="MBB6409828.1"/>
    <property type="molecule type" value="Genomic_DNA"/>
</dbReference>